<name>N2A048_9FIRM</name>
<gene>
    <name evidence="2" type="ORF">C823_05488</name>
</gene>
<keyword evidence="1" id="KW-0472">Membrane</keyword>
<dbReference type="AlphaFoldDB" id="N2A048"/>
<evidence type="ECO:0000313" key="3">
    <source>
        <dbReference type="Proteomes" id="UP000012589"/>
    </source>
</evidence>
<keyword evidence="1" id="KW-0812">Transmembrane</keyword>
<evidence type="ECO:0000256" key="1">
    <source>
        <dbReference type="SAM" id="Phobius"/>
    </source>
</evidence>
<proteinExistence type="predicted"/>
<dbReference type="Proteomes" id="UP000012589">
    <property type="component" value="Unassembled WGS sequence"/>
</dbReference>
<reference evidence="2 3" key="1">
    <citation type="journal article" date="2014" name="Genome Announc.">
        <title>Draft genome sequences of the altered schaedler flora, a defined bacterial community from gnotobiotic mice.</title>
        <authorList>
            <person name="Wannemuehler M.J."/>
            <person name="Overstreet A.M."/>
            <person name="Ward D.V."/>
            <person name="Phillips G.J."/>
        </authorList>
    </citation>
    <scope>NUCLEOTIDE SEQUENCE [LARGE SCALE GENOMIC DNA]</scope>
    <source>
        <strain evidence="2 3">ASF492</strain>
    </source>
</reference>
<sequence length="35" mass="3752">MRMKKKTVKAVKAVAGIVAVVVTAIIGTAIYRARH</sequence>
<keyword evidence="1" id="KW-1133">Transmembrane helix</keyword>
<dbReference type="HOGENOM" id="CLU_220604_0_0_9"/>
<dbReference type="EMBL" id="AQFT01000163">
    <property type="protein sequence ID" value="EMZ19405.1"/>
    <property type="molecule type" value="Genomic_DNA"/>
</dbReference>
<organism evidence="2 3">
    <name type="scientific">Eubacterium plexicaudatum ASF492</name>
    <dbReference type="NCBI Taxonomy" id="1235802"/>
    <lineage>
        <taxon>Bacteria</taxon>
        <taxon>Bacillati</taxon>
        <taxon>Bacillota</taxon>
        <taxon>Clostridia</taxon>
        <taxon>Eubacteriales</taxon>
        <taxon>Eubacteriaceae</taxon>
        <taxon>Eubacterium</taxon>
    </lineage>
</organism>
<evidence type="ECO:0000313" key="2">
    <source>
        <dbReference type="EMBL" id="EMZ19405.1"/>
    </source>
</evidence>
<protein>
    <submittedName>
        <fullName evidence="2">Uncharacterized protein</fullName>
    </submittedName>
</protein>
<comment type="caution">
    <text evidence="2">The sequence shown here is derived from an EMBL/GenBank/DDBJ whole genome shotgun (WGS) entry which is preliminary data.</text>
</comment>
<keyword evidence="3" id="KW-1185">Reference proteome</keyword>
<feature type="transmembrane region" description="Helical" evidence="1">
    <location>
        <begin position="12"/>
        <end position="31"/>
    </location>
</feature>
<dbReference type="STRING" id="1235802.C823_05488"/>
<accession>N2A048</accession>